<dbReference type="KEGG" id="hro:HELRODRAFT_101948"/>
<dbReference type="EnsemblMetazoa" id="HelroT101948">
    <property type="protein sequence ID" value="HelroP101948"/>
    <property type="gene ID" value="HelroG101948"/>
</dbReference>
<dbReference type="InterPro" id="IPR020471">
    <property type="entry name" value="AKR"/>
</dbReference>
<dbReference type="InterPro" id="IPR018170">
    <property type="entry name" value="Aldo/ket_reductase_CS"/>
</dbReference>
<feature type="binding site" evidence="5">
    <location>
        <position position="112"/>
    </location>
    <ligand>
        <name>substrate</name>
    </ligand>
</feature>
<dbReference type="EMBL" id="KB097269">
    <property type="protein sequence ID" value="ESN97994.1"/>
    <property type="molecule type" value="Genomic_DNA"/>
</dbReference>
<dbReference type="PROSITE" id="PS00062">
    <property type="entry name" value="ALDOKETO_REDUCTASE_2"/>
    <property type="match status" value="1"/>
</dbReference>
<organism evidence="9 10">
    <name type="scientific">Helobdella robusta</name>
    <name type="common">Californian leech</name>
    <dbReference type="NCBI Taxonomy" id="6412"/>
    <lineage>
        <taxon>Eukaryota</taxon>
        <taxon>Metazoa</taxon>
        <taxon>Spiralia</taxon>
        <taxon>Lophotrochozoa</taxon>
        <taxon>Annelida</taxon>
        <taxon>Clitellata</taxon>
        <taxon>Hirudinea</taxon>
        <taxon>Rhynchobdellida</taxon>
        <taxon>Glossiphoniidae</taxon>
        <taxon>Helobdella</taxon>
    </lineage>
</organism>
<reference evidence="9" key="3">
    <citation type="submission" date="2015-06" db="UniProtKB">
        <authorList>
            <consortium name="EnsemblMetazoa"/>
        </authorList>
    </citation>
    <scope>IDENTIFICATION</scope>
</reference>
<feature type="site" description="Lowers pKa of active site Tyr" evidence="6">
    <location>
        <position position="79"/>
    </location>
</feature>
<dbReference type="Pfam" id="PF00248">
    <property type="entry name" value="Aldo_ket_red"/>
    <property type="match status" value="1"/>
</dbReference>
<accession>T1ED76</accession>
<dbReference type="PRINTS" id="PR00069">
    <property type="entry name" value="ALDKETRDTASE"/>
</dbReference>
<dbReference type="GO" id="GO:0005829">
    <property type="term" value="C:cytosol"/>
    <property type="evidence" value="ECO:0000318"/>
    <property type="project" value="GO_Central"/>
</dbReference>
<evidence type="ECO:0000256" key="6">
    <source>
        <dbReference type="PIRSR" id="PIRSR000097-3"/>
    </source>
</evidence>
<feature type="active site" description="Proton donor" evidence="4">
    <location>
        <position position="49"/>
    </location>
</feature>
<reference evidence="8 10" key="2">
    <citation type="journal article" date="2013" name="Nature">
        <title>Insights into bilaterian evolution from three spiralian genomes.</title>
        <authorList>
            <person name="Simakov O."/>
            <person name="Marletaz F."/>
            <person name="Cho S.J."/>
            <person name="Edsinger-Gonzales E."/>
            <person name="Havlak P."/>
            <person name="Hellsten U."/>
            <person name="Kuo D.H."/>
            <person name="Larsson T."/>
            <person name="Lv J."/>
            <person name="Arendt D."/>
            <person name="Savage R."/>
            <person name="Osoegawa K."/>
            <person name="de Jong P."/>
            <person name="Grimwood J."/>
            <person name="Chapman J.A."/>
            <person name="Shapiro H."/>
            <person name="Aerts A."/>
            <person name="Otillar R.P."/>
            <person name="Terry A.Y."/>
            <person name="Boore J.L."/>
            <person name="Grigoriev I.V."/>
            <person name="Lindberg D.R."/>
            <person name="Seaver E.C."/>
            <person name="Weisblat D.A."/>
            <person name="Putnam N.H."/>
            <person name="Rokhsar D.S."/>
        </authorList>
    </citation>
    <scope>NUCLEOTIDE SEQUENCE</scope>
</reference>
<dbReference type="OrthoDB" id="416253at2759"/>
<evidence type="ECO:0000256" key="3">
    <source>
        <dbReference type="ARBA" id="ARBA00023002"/>
    </source>
</evidence>
<dbReference type="InterPro" id="IPR036812">
    <property type="entry name" value="NAD(P)_OxRdtase_dom_sf"/>
</dbReference>
<dbReference type="GeneID" id="20194528"/>
<dbReference type="InParanoid" id="T1ED76"/>
<evidence type="ECO:0000256" key="5">
    <source>
        <dbReference type="PIRSR" id="PIRSR000097-2"/>
    </source>
</evidence>
<reference evidence="10" key="1">
    <citation type="submission" date="2012-12" db="EMBL/GenBank/DDBJ databases">
        <authorList>
            <person name="Hellsten U."/>
            <person name="Grimwood J."/>
            <person name="Chapman J.A."/>
            <person name="Shapiro H."/>
            <person name="Aerts A."/>
            <person name="Otillar R.P."/>
            <person name="Terry A.Y."/>
            <person name="Boore J.L."/>
            <person name="Simakov O."/>
            <person name="Marletaz F."/>
            <person name="Cho S.-J."/>
            <person name="Edsinger-Gonzales E."/>
            <person name="Havlak P."/>
            <person name="Kuo D.-H."/>
            <person name="Larsson T."/>
            <person name="Lv J."/>
            <person name="Arendt D."/>
            <person name="Savage R."/>
            <person name="Osoegawa K."/>
            <person name="de Jong P."/>
            <person name="Lindberg D.R."/>
            <person name="Seaver E.C."/>
            <person name="Weisblat D.A."/>
            <person name="Putnam N.H."/>
            <person name="Grigoriev I.V."/>
            <person name="Rokhsar D.S."/>
        </authorList>
    </citation>
    <scope>NUCLEOTIDE SEQUENCE</scope>
</reference>
<dbReference type="SUPFAM" id="SSF51430">
    <property type="entry name" value="NAD(P)-linked oxidoreductase"/>
    <property type="match status" value="1"/>
</dbReference>
<dbReference type="eggNOG" id="KOG1577">
    <property type="taxonomic scope" value="Eukaryota"/>
</dbReference>
<dbReference type="PROSITE" id="PS00063">
    <property type="entry name" value="ALDOKETO_REDUCTASE_3"/>
    <property type="match status" value="1"/>
</dbReference>
<dbReference type="CTD" id="20194528"/>
<dbReference type="PANTHER" id="PTHR11732">
    <property type="entry name" value="ALDO/KETO REDUCTASE"/>
    <property type="match status" value="1"/>
</dbReference>
<keyword evidence="10" id="KW-1185">Reference proteome</keyword>
<evidence type="ECO:0000313" key="10">
    <source>
        <dbReference type="Proteomes" id="UP000015101"/>
    </source>
</evidence>
<dbReference type="EMBL" id="AMQM01006123">
    <property type="status" value="NOT_ANNOTATED_CDS"/>
    <property type="molecule type" value="Genomic_DNA"/>
</dbReference>
<dbReference type="FunFam" id="3.20.20.100:FF:000006">
    <property type="entry name" value="Aldo-keto reductase family 1 member A1"/>
    <property type="match status" value="1"/>
</dbReference>
<dbReference type="OMA" id="HWHHRVR"/>
<dbReference type="FunCoup" id="T1ED76">
    <property type="interactions" value="1005"/>
</dbReference>
<evidence type="ECO:0000256" key="2">
    <source>
        <dbReference type="ARBA" id="ARBA00022857"/>
    </source>
</evidence>
<dbReference type="GO" id="GO:0004032">
    <property type="term" value="F:aldose reductase (NADPH) activity"/>
    <property type="evidence" value="ECO:0000318"/>
    <property type="project" value="GO_Central"/>
</dbReference>
<dbReference type="PIRSF" id="PIRSF000097">
    <property type="entry name" value="AKR"/>
    <property type="match status" value="1"/>
</dbReference>
<evidence type="ECO:0000256" key="1">
    <source>
        <dbReference type="ARBA" id="ARBA00007905"/>
    </source>
</evidence>
<evidence type="ECO:0000259" key="7">
    <source>
        <dbReference type="Pfam" id="PF00248"/>
    </source>
</evidence>
<evidence type="ECO:0000313" key="9">
    <source>
        <dbReference type="EnsemblMetazoa" id="HelroP101948"/>
    </source>
</evidence>
<dbReference type="AlphaFoldDB" id="T1ED76"/>
<dbReference type="STRING" id="6412.T1ED76"/>
<dbReference type="HOGENOM" id="CLU_023205_0_0_1"/>
<gene>
    <name evidence="9" type="primary">20194528</name>
    <name evidence="8" type="ORF">HELRODRAFT_101948</name>
</gene>
<feature type="domain" description="NADP-dependent oxidoreductase" evidence="7">
    <location>
        <begin position="16"/>
        <end position="294"/>
    </location>
</feature>
<sequence length="327" mass="37299">MTDYVSSPSGFRMPAVGLGTWQAKPNEIGEAVVNAIRAGYKLIDCAPVYGNESEIGCAIKRCIEELKIIKREDLFVTSKLWSTKHNPQDVEPALKESLKNLKLDYLDLYLIHWPFALKTCDEVFPTNPDGSLSFVYVDYKETWKAMECCVRKGLVRNIGLSNFNSQQITEILNVATIEPVNLQIEIHPYLQQSKLVDFCRQHKMTVTSYSSFASPQKPWDDNKNGPINIFQEPILQKIAASHKKTVAQVVLRWLNERKIAVVPKSVTPSRILENNQIFDFCLTDEEMKQVSSLNRDLRVIIPIVVDKDGKKINWFASSPQFPFNVEF</sequence>
<dbReference type="Proteomes" id="UP000015101">
    <property type="component" value="Unassembled WGS sequence"/>
</dbReference>
<proteinExistence type="inferred from homology"/>
<dbReference type="InterPro" id="IPR023210">
    <property type="entry name" value="NADP_OxRdtase_dom"/>
</dbReference>
<name>T1ED76_HELRO</name>
<dbReference type="RefSeq" id="XP_009024060.1">
    <property type="nucleotide sequence ID" value="XM_009025812.1"/>
</dbReference>
<evidence type="ECO:0000313" key="8">
    <source>
        <dbReference type="EMBL" id="ESN97994.1"/>
    </source>
</evidence>
<keyword evidence="2" id="KW-0521">NADP</keyword>
<dbReference type="Gene3D" id="3.20.20.100">
    <property type="entry name" value="NADP-dependent oxidoreductase domain"/>
    <property type="match status" value="1"/>
</dbReference>
<comment type="similarity">
    <text evidence="1">Belongs to the aldo/keto reductase family.</text>
</comment>
<keyword evidence="3" id="KW-0560">Oxidoreductase</keyword>
<evidence type="ECO:0000256" key="4">
    <source>
        <dbReference type="PIRSR" id="PIRSR000097-1"/>
    </source>
</evidence>
<protein>
    <recommendedName>
        <fullName evidence="7">NADP-dependent oxidoreductase domain-containing protein</fullName>
    </recommendedName>
</protein>